<keyword evidence="1 9" id="KW-0808">Transferase</keyword>
<feature type="binding site" evidence="8">
    <location>
        <position position="208"/>
    </location>
    <ligand>
        <name>ATP</name>
        <dbReference type="ChEBI" id="CHEBI:30616"/>
    </ligand>
</feature>
<evidence type="ECO:0000256" key="2">
    <source>
        <dbReference type="ARBA" id="ARBA00022741"/>
    </source>
</evidence>
<dbReference type="SMART" id="SM00252">
    <property type="entry name" value="SH2"/>
    <property type="match status" value="1"/>
</dbReference>
<feature type="region of interest" description="Disordered" evidence="10">
    <location>
        <begin position="439"/>
        <end position="505"/>
    </location>
</feature>
<evidence type="ECO:0000256" key="8">
    <source>
        <dbReference type="PROSITE-ProRule" id="PRU10141"/>
    </source>
</evidence>
<dbReference type="GO" id="GO:0004715">
    <property type="term" value="F:non-membrane spanning protein tyrosine kinase activity"/>
    <property type="evidence" value="ECO:0007669"/>
    <property type="project" value="UniProtKB-EC"/>
</dbReference>
<evidence type="ECO:0000313" key="13">
    <source>
        <dbReference type="EMBL" id="KAJ1347394.1"/>
    </source>
</evidence>
<evidence type="ECO:0000256" key="6">
    <source>
        <dbReference type="ARBA" id="ARBA00051245"/>
    </source>
</evidence>
<dbReference type="Gene3D" id="3.30.505.10">
    <property type="entry name" value="SH2 domain"/>
    <property type="match status" value="1"/>
</dbReference>
<dbReference type="PROSITE" id="PS00109">
    <property type="entry name" value="PROTEIN_KINASE_TYR"/>
    <property type="match status" value="1"/>
</dbReference>
<keyword evidence="14" id="KW-1185">Reference proteome</keyword>
<reference evidence="13" key="1">
    <citation type="submission" date="2021-06" db="EMBL/GenBank/DDBJ databases">
        <title>Parelaphostrongylus tenuis whole genome reference sequence.</title>
        <authorList>
            <person name="Garwood T.J."/>
            <person name="Larsen P.A."/>
            <person name="Fountain-Jones N.M."/>
            <person name="Garbe J.R."/>
            <person name="Macchietto M.G."/>
            <person name="Kania S.A."/>
            <person name="Gerhold R.W."/>
            <person name="Richards J.E."/>
            <person name="Wolf T.M."/>
        </authorList>
    </citation>
    <scope>NUCLEOTIDE SEQUENCE</scope>
    <source>
        <strain evidence="13">MNPRO001-30</strain>
        <tissue evidence="13">Meninges</tissue>
    </source>
</reference>
<dbReference type="PROSITE" id="PS50011">
    <property type="entry name" value="PROTEIN_KINASE_DOM"/>
    <property type="match status" value="1"/>
</dbReference>
<sequence>MKMRFGASVVMTAAYRPNGRFQSSLAVFLMFLRVMLQNVEKETMDKVMATLVDEVAEKITADLQREPWYHGALPLEDISALVTSEGDFLIRELEADKFRGPMPCLTVRLGSQLKDFPVYPVQTGEERQFTINGTHTSKTVVGIVQKHYHEKIAVQDNVLLLKPIPKQPWELSKDKITLNKKLGEGAFGEVWEGTLRQSATQTVPAAIKVTKLKEDNKRYMQDMLKEARLMRQYQHLNVVGFFGMIMENDNVMIVMEMVNGGGLDHYLKKNTVGIPDKSSYSFDVALGLYYLHSKRCMHRDLACRNCLIDTEKNIVKISDFGLSKQADVYVIQPTEKIPTKRQAPEVIAKHIYTRRSDVYSYGIVVWEIFNNAKPPFEEYDNKTFRKRISDPNFRPPLSADIPKVIRVIVTACWSAVPEHRPPMKDVAWILRRFEKHNKEGRISEHPTPPTPAALPPVSPSPSKPTKQPSTTPSPTTIQTRKATATRKSDHEAATGRKHTDIENAGSRRRYSNQYVTQKCFCHDPSILTIFCHRKDINIPKICIIPSGALCRVDSA</sequence>
<feature type="domain" description="Protein kinase" evidence="12">
    <location>
        <begin position="176"/>
        <end position="448"/>
    </location>
</feature>
<evidence type="ECO:0000256" key="7">
    <source>
        <dbReference type="PROSITE-ProRule" id="PRU00191"/>
    </source>
</evidence>
<organism evidence="13 14">
    <name type="scientific">Parelaphostrongylus tenuis</name>
    <name type="common">Meningeal worm</name>
    <dbReference type="NCBI Taxonomy" id="148309"/>
    <lineage>
        <taxon>Eukaryota</taxon>
        <taxon>Metazoa</taxon>
        <taxon>Ecdysozoa</taxon>
        <taxon>Nematoda</taxon>
        <taxon>Chromadorea</taxon>
        <taxon>Rhabditida</taxon>
        <taxon>Rhabditina</taxon>
        <taxon>Rhabditomorpha</taxon>
        <taxon>Strongyloidea</taxon>
        <taxon>Metastrongylidae</taxon>
        <taxon>Parelaphostrongylus</taxon>
    </lineage>
</organism>
<dbReference type="Pfam" id="PF07714">
    <property type="entry name" value="PK_Tyr_Ser-Thr"/>
    <property type="match status" value="1"/>
</dbReference>
<keyword evidence="7" id="KW-0727">SH2 domain</keyword>
<evidence type="ECO:0000259" key="12">
    <source>
        <dbReference type="PROSITE" id="PS50011"/>
    </source>
</evidence>
<comment type="similarity">
    <text evidence="9">Belongs to the protein kinase superfamily. Tyr protein kinase family.</text>
</comment>
<dbReference type="PANTHER" id="PTHR24418">
    <property type="entry name" value="TYROSINE-PROTEIN KINASE"/>
    <property type="match status" value="1"/>
</dbReference>
<dbReference type="InterPro" id="IPR050198">
    <property type="entry name" value="Non-receptor_tyrosine_kinases"/>
</dbReference>
<dbReference type="InterPro" id="IPR001245">
    <property type="entry name" value="Ser-Thr/Tyr_kinase_cat_dom"/>
</dbReference>
<evidence type="ECO:0000259" key="11">
    <source>
        <dbReference type="PROSITE" id="PS50001"/>
    </source>
</evidence>
<proteinExistence type="inferred from homology"/>
<feature type="compositionally biased region" description="Basic and acidic residues" evidence="10">
    <location>
        <begin position="486"/>
        <end position="501"/>
    </location>
</feature>
<dbReference type="InterPro" id="IPR011009">
    <property type="entry name" value="Kinase-like_dom_sf"/>
</dbReference>
<name>A0AAD5QFB4_PARTN</name>
<dbReference type="InterPro" id="IPR000980">
    <property type="entry name" value="SH2"/>
</dbReference>
<dbReference type="InterPro" id="IPR008266">
    <property type="entry name" value="Tyr_kinase_AS"/>
</dbReference>
<dbReference type="InterPro" id="IPR020635">
    <property type="entry name" value="Tyr_kinase_cat_dom"/>
</dbReference>
<evidence type="ECO:0000256" key="10">
    <source>
        <dbReference type="SAM" id="MobiDB-lite"/>
    </source>
</evidence>
<protein>
    <recommendedName>
        <fullName evidence="9">Tyrosine-protein kinase</fullName>
        <ecNumber evidence="9">2.7.10.2</ecNumber>
    </recommendedName>
</protein>
<evidence type="ECO:0000256" key="9">
    <source>
        <dbReference type="RuleBase" id="RU362096"/>
    </source>
</evidence>
<keyword evidence="5 9" id="KW-0829">Tyrosine-protein kinase</keyword>
<dbReference type="Gene3D" id="1.10.510.10">
    <property type="entry name" value="Transferase(Phosphotransferase) domain 1"/>
    <property type="match status" value="1"/>
</dbReference>
<dbReference type="CDD" id="cd00192">
    <property type="entry name" value="PTKc"/>
    <property type="match status" value="1"/>
</dbReference>
<dbReference type="EMBL" id="JAHQIW010000309">
    <property type="protein sequence ID" value="KAJ1347394.1"/>
    <property type="molecule type" value="Genomic_DNA"/>
</dbReference>
<keyword evidence="4 8" id="KW-0067">ATP-binding</keyword>
<dbReference type="PRINTS" id="PR00109">
    <property type="entry name" value="TYRKINASE"/>
</dbReference>
<dbReference type="AlphaFoldDB" id="A0AAD5QFB4"/>
<dbReference type="Gene3D" id="3.30.200.20">
    <property type="entry name" value="Phosphorylase Kinase, domain 1"/>
    <property type="match status" value="1"/>
</dbReference>
<evidence type="ECO:0000256" key="1">
    <source>
        <dbReference type="ARBA" id="ARBA00022679"/>
    </source>
</evidence>
<dbReference type="GO" id="GO:0005524">
    <property type="term" value="F:ATP binding"/>
    <property type="evidence" value="ECO:0007669"/>
    <property type="project" value="UniProtKB-UniRule"/>
</dbReference>
<keyword evidence="3 9" id="KW-0418">Kinase</keyword>
<feature type="compositionally biased region" description="Low complexity" evidence="10">
    <location>
        <begin position="463"/>
        <end position="476"/>
    </location>
</feature>
<feature type="domain" description="SH2" evidence="11">
    <location>
        <begin position="68"/>
        <end position="164"/>
    </location>
</feature>
<dbReference type="SUPFAM" id="SSF56112">
    <property type="entry name" value="Protein kinase-like (PK-like)"/>
    <property type="match status" value="1"/>
</dbReference>
<dbReference type="SUPFAM" id="SSF55550">
    <property type="entry name" value="SH2 domain"/>
    <property type="match status" value="1"/>
</dbReference>
<dbReference type="PROSITE" id="PS00107">
    <property type="entry name" value="PROTEIN_KINASE_ATP"/>
    <property type="match status" value="1"/>
</dbReference>
<dbReference type="PROSITE" id="PS50001">
    <property type="entry name" value="SH2"/>
    <property type="match status" value="1"/>
</dbReference>
<dbReference type="Proteomes" id="UP001196413">
    <property type="component" value="Unassembled WGS sequence"/>
</dbReference>
<evidence type="ECO:0000256" key="3">
    <source>
        <dbReference type="ARBA" id="ARBA00022777"/>
    </source>
</evidence>
<comment type="catalytic activity">
    <reaction evidence="6 9">
        <text>L-tyrosyl-[protein] + ATP = O-phospho-L-tyrosyl-[protein] + ADP + H(+)</text>
        <dbReference type="Rhea" id="RHEA:10596"/>
        <dbReference type="Rhea" id="RHEA-COMP:10136"/>
        <dbReference type="Rhea" id="RHEA-COMP:20101"/>
        <dbReference type="ChEBI" id="CHEBI:15378"/>
        <dbReference type="ChEBI" id="CHEBI:30616"/>
        <dbReference type="ChEBI" id="CHEBI:46858"/>
        <dbReference type="ChEBI" id="CHEBI:61978"/>
        <dbReference type="ChEBI" id="CHEBI:456216"/>
        <dbReference type="EC" id="2.7.10.2"/>
    </reaction>
</comment>
<comment type="caution">
    <text evidence="13">The sequence shown here is derived from an EMBL/GenBank/DDBJ whole genome shotgun (WGS) entry which is preliminary data.</text>
</comment>
<dbReference type="EC" id="2.7.10.2" evidence="9"/>
<dbReference type="InterPro" id="IPR000719">
    <property type="entry name" value="Prot_kinase_dom"/>
</dbReference>
<dbReference type="InterPro" id="IPR017441">
    <property type="entry name" value="Protein_kinase_ATP_BS"/>
</dbReference>
<accession>A0AAD5QFB4</accession>
<keyword evidence="2 8" id="KW-0547">Nucleotide-binding</keyword>
<dbReference type="SMART" id="SM00219">
    <property type="entry name" value="TyrKc"/>
    <property type="match status" value="1"/>
</dbReference>
<dbReference type="InterPro" id="IPR036860">
    <property type="entry name" value="SH2_dom_sf"/>
</dbReference>
<evidence type="ECO:0000313" key="14">
    <source>
        <dbReference type="Proteomes" id="UP001196413"/>
    </source>
</evidence>
<evidence type="ECO:0000256" key="4">
    <source>
        <dbReference type="ARBA" id="ARBA00022840"/>
    </source>
</evidence>
<feature type="compositionally biased region" description="Pro residues" evidence="10">
    <location>
        <begin position="446"/>
        <end position="462"/>
    </location>
</feature>
<evidence type="ECO:0000256" key="5">
    <source>
        <dbReference type="ARBA" id="ARBA00023137"/>
    </source>
</evidence>
<gene>
    <name evidence="13" type="ORF">KIN20_002433</name>
</gene>